<reference evidence="4" key="1">
    <citation type="submission" date="2016-10" db="EMBL/GenBank/DDBJ databases">
        <authorList>
            <person name="Varghese N."/>
            <person name="Submissions S."/>
        </authorList>
    </citation>
    <scope>NUCLEOTIDE SEQUENCE [LARGE SCALE GENOMIC DNA]</scope>
    <source>
        <strain evidence="4">DSM 15718</strain>
    </source>
</reference>
<evidence type="ECO:0000259" key="2">
    <source>
        <dbReference type="PROSITE" id="PS50853"/>
    </source>
</evidence>
<proteinExistence type="predicted"/>
<dbReference type="Proteomes" id="UP000198569">
    <property type="component" value="Unassembled WGS sequence"/>
</dbReference>
<protein>
    <submittedName>
        <fullName evidence="3">Fibronectin type III domain-containing protein</fullName>
    </submittedName>
</protein>
<organism evidence="3 4">
    <name type="scientific">Flavobacterium degerlachei</name>
    <dbReference type="NCBI Taxonomy" id="229203"/>
    <lineage>
        <taxon>Bacteria</taxon>
        <taxon>Pseudomonadati</taxon>
        <taxon>Bacteroidota</taxon>
        <taxon>Flavobacteriia</taxon>
        <taxon>Flavobacteriales</taxon>
        <taxon>Flavobacteriaceae</taxon>
        <taxon>Flavobacterium</taxon>
    </lineage>
</organism>
<dbReference type="InterPro" id="IPR036116">
    <property type="entry name" value="FN3_sf"/>
</dbReference>
<dbReference type="GO" id="GO:0003993">
    <property type="term" value="F:acid phosphatase activity"/>
    <property type="evidence" value="ECO:0007669"/>
    <property type="project" value="InterPro"/>
</dbReference>
<dbReference type="SMART" id="SM00060">
    <property type="entry name" value="FN3"/>
    <property type="match status" value="2"/>
</dbReference>
<dbReference type="RefSeq" id="WP_091428459.1">
    <property type="nucleotide sequence ID" value="NZ_FNMV01000001.1"/>
</dbReference>
<dbReference type="InterPro" id="IPR044023">
    <property type="entry name" value="Ig_7"/>
</dbReference>
<dbReference type="NCBIfam" id="NF033708">
    <property type="entry name" value="T9SS_Cterm_ChiA"/>
    <property type="match status" value="1"/>
</dbReference>
<evidence type="ECO:0000313" key="3">
    <source>
        <dbReference type="EMBL" id="SDW02774.1"/>
    </source>
</evidence>
<feature type="domain" description="Fibronectin type-III" evidence="2">
    <location>
        <begin position="248"/>
        <end position="340"/>
    </location>
</feature>
<dbReference type="GO" id="GO:0046872">
    <property type="term" value="F:metal ion binding"/>
    <property type="evidence" value="ECO:0007669"/>
    <property type="project" value="InterPro"/>
</dbReference>
<keyword evidence="1" id="KW-0732">Signal</keyword>
<dbReference type="EMBL" id="FNMV01000001">
    <property type="protein sequence ID" value="SDW02774.1"/>
    <property type="molecule type" value="Genomic_DNA"/>
</dbReference>
<dbReference type="STRING" id="229203.SAMN05444338_101108"/>
<accession>A0A1H2Q7U8</accession>
<evidence type="ECO:0000313" key="4">
    <source>
        <dbReference type="Proteomes" id="UP000198569"/>
    </source>
</evidence>
<sequence length="2043" mass="211224">MKKKLLLLLLLFVFVNPIFSQIQQRGASTSASVNIDKKEDNPILTIPKPNGVQVGDIMLVTIAQQENKIDETNPASSGWTLVAGAAIEDKGGRAWGAVLYKIATPADASVNNYSFTLGSESKKVVGAIVAFSGVDTSNPLDAIGVLKRNDNDNNVTTNAITTVTPNTAVLIFGMSKKDLTFSNWQTITPGSLTEIFDNQGSGDASVGSAWAIKPTPGPTGEGAVQLNDKKDKAGAILLALRACITPLIPTNTRSDNVNWCTSTIRWDGSATSFFLDVATSDTFSAGTILSSYNNLNVGNVNSLVLSGLSPNTTYHFRVRASNSCGVSTNSNAHSFITRTIAAPTANSGYGSCNDWVAQWNGVYNTSGQEADGYFLDVAIDNTFTNYVTGYQNRPVGKTLSHTITGLAPGGVYYYRMRANTTCGTGGNSNVISFILTGNGSSTPGKIGGGAASICSGSNTTFTISGSNPSTGGQWSIFNQTGSATITQAGLVTGVSAGTVRVIFTTQNGVCRTSTSSNLTITAGATVSAASSTPTICANLALTPITHTTIGFSGISNGGVSGANGLPAGVSAVFASNTITISGTPTAAGTFNYSIPLTGGSCGSANATGTITVTQSSVAPTGISGTITICSGGSTTLTLTGGTAAGGTARWYSSSCGGTLVGSGNSIIVSPTSTTTYFVRYEGGCNTTTCASRTVTVNTTLAPTASSQTFCTGAIVSNLVAKGTTIKWYAASTGGTALVSTTSLASGTYFASQTLNSCESTRTSVTVTVNTTPAPTASSQTFCTGATVSNLVATGTTIKWYAASTGGTALVSTTSLASGTYFASQTLNSCESTRTSVTVTVNTTPAITAMTNATCSGVGFTSTPVNATNGVVPPGTTYTWTAPSVPGGLTGGVSGSGSSITGTLSNTTSSAQTAIYTVTPKTGSCTGATFTVTVTVNPLLTASVSIAANPSLIVCNGTSVTYTATPTNGGTSPAYQWKVNGTNVGTNSPTYTYTPVNGDQVSVVLTSSDACVSGLLTQPILNFSWNDNTKAITDSDYGIDALSGSGQYVVGPDGTYSLAPITSPKTDIDLTFAGTAPEFNSEGIDYSLSYLRNEGDSQLFTRGSSLIITGGSNFSVSYRVSNGAGSFTTVTSGNIFPIPMDNTFRNYRFRYDPSDGYGHLYVDGTEKWISLTATPGKPMYWTDAGDVVLGKITDASGKLSPTFDNLLMSAVYVKSAASQVNMTVNPVISNNTVSSAQTICMSTAPSAFTGTIPTGGSGSYVYLWESSTTSATSNFVTASGTSNTKGYTAGALTATTWYRRTVTSGGCSNTSTAIQITVNNTPTISGITSTATLCSGGSLNPTVPTVTDNGSTVTASGWQLETGVGSGSFASISIPYTVGFADNGKKIRYYATNGCGTINSNEVAITVEDVLAAPTIGAITQPDCVTPTGSVVLSGLPATWTLVRSDGTSSTTTSGTGTTTTISELAAGSYTYTVSNGTCTSSATTVGDIVINPAITNTWDGTKWSDGTPTILQAIKFTDGYDIDADVDGCSCKVTGSKNVTIKAGKTMKIVNEVEVLGSGKLIFENNASLVQINDDAVNKGNIIYKRTTPEIKKTDYVYWSSPVSLAALKAIQTGTLYYSFNGSGNSWVNANANTIMNTGKGYIVRGAGTWFDTGNVTLTANFVGTPTNGVIPVTIVGAGKNNLIGNPYPSAVDGDAFLAANTDVVPGGATDILEGTLYFWTHKSAIQLASGIDPGKAGSGAYAYTSDDYSAFTKVGGTNSVTGYIAAGQGFFARGSTTGGQAKFVNSMRLNGDKTLDNSGFLKPASASKTEKTTTTNKIEKSRIWLNLTNTQGAFKQMLLGYMTGATDNYDRGYDALSFNGNSFVNFYSINNTSLLTIQGRALPIQQTDVVPLGYSSTIAGDFSISIDKTDGELSTMAVFVEDKLTNTTHNLKKGAYTFTTEKGTFDDRFVLSYTNKTLATDDFQVVENQVVITSKNKEININASTNYIDKVFVYDVTGKQIFLKSKIDKNEFTISNLGSTNHVLVVKVLLQDNSIVTKKIIF</sequence>
<dbReference type="Pfam" id="PF19406">
    <property type="entry name" value="PKD_5"/>
    <property type="match status" value="1"/>
</dbReference>
<dbReference type="OrthoDB" id="1652165at2"/>
<dbReference type="Pfam" id="PF19081">
    <property type="entry name" value="Ig_7"/>
    <property type="match status" value="3"/>
</dbReference>
<dbReference type="CDD" id="cd00063">
    <property type="entry name" value="FN3"/>
    <property type="match status" value="1"/>
</dbReference>
<dbReference type="InterPro" id="IPR013783">
    <property type="entry name" value="Ig-like_fold"/>
</dbReference>
<dbReference type="InterPro" id="IPR045828">
    <property type="entry name" value="PKD_Bacteroidetes"/>
</dbReference>
<name>A0A1H2Q7U8_9FLAO</name>
<dbReference type="SUPFAM" id="SSF49265">
    <property type="entry name" value="Fibronectin type III"/>
    <property type="match status" value="1"/>
</dbReference>
<keyword evidence="4" id="KW-1185">Reference proteome</keyword>
<feature type="signal peptide" evidence="1">
    <location>
        <begin position="1"/>
        <end position="20"/>
    </location>
</feature>
<evidence type="ECO:0000256" key="1">
    <source>
        <dbReference type="SAM" id="SignalP"/>
    </source>
</evidence>
<dbReference type="Gene3D" id="2.60.40.10">
    <property type="entry name" value="Immunoglobulins"/>
    <property type="match status" value="4"/>
</dbReference>
<dbReference type="InterPro" id="IPR003961">
    <property type="entry name" value="FN3_dom"/>
</dbReference>
<feature type="chain" id="PRO_5011507445" evidence="1">
    <location>
        <begin position="21"/>
        <end position="2043"/>
    </location>
</feature>
<dbReference type="PROSITE" id="PS50853">
    <property type="entry name" value="FN3"/>
    <property type="match status" value="1"/>
</dbReference>
<gene>
    <name evidence="3" type="ORF">SAMN05444338_101108</name>
</gene>
<dbReference type="Pfam" id="PF00041">
    <property type="entry name" value="fn3"/>
    <property type="match status" value="1"/>
</dbReference>